<name>A0ABW3UEY2_9BACL</name>
<keyword evidence="3" id="KW-1185">Reference proteome</keyword>
<keyword evidence="1" id="KW-0472">Membrane</keyword>
<feature type="transmembrane region" description="Helical" evidence="1">
    <location>
        <begin position="6"/>
        <end position="22"/>
    </location>
</feature>
<evidence type="ECO:0000313" key="2">
    <source>
        <dbReference type="EMBL" id="MFD1218762.1"/>
    </source>
</evidence>
<feature type="transmembrane region" description="Helical" evidence="1">
    <location>
        <begin position="82"/>
        <end position="102"/>
    </location>
</feature>
<keyword evidence="1" id="KW-1133">Transmembrane helix</keyword>
<gene>
    <name evidence="2" type="ORF">ACFQ4B_01415</name>
</gene>
<dbReference type="Proteomes" id="UP001597180">
    <property type="component" value="Unassembled WGS sequence"/>
</dbReference>
<feature type="transmembrane region" description="Helical" evidence="1">
    <location>
        <begin position="34"/>
        <end position="50"/>
    </location>
</feature>
<feature type="transmembrane region" description="Helical" evidence="1">
    <location>
        <begin position="108"/>
        <end position="128"/>
    </location>
</feature>
<evidence type="ECO:0000313" key="3">
    <source>
        <dbReference type="Proteomes" id="UP001597180"/>
    </source>
</evidence>
<keyword evidence="1" id="KW-0812">Transmembrane</keyword>
<organism evidence="2 3">
    <name type="scientific">Paenibacillus vulneris</name>
    <dbReference type="NCBI Taxonomy" id="1133364"/>
    <lineage>
        <taxon>Bacteria</taxon>
        <taxon>Bacillati</taxon>
        <taxon>Bacillota</taxon>
        <taxon>Bacilli</taxon>
        <taxon>Bacillales</taxon>
        <taxon>Paenibacillaceae</taxon>
        <taxon>Paenibacillus</taxon>
    </lineage>
</organism>
<comment type="caution">
    <text evidence="2">The sequence shown here is derived from an EMBL/GenBank/DDBJ whole genome shotgun (WGS) entry which is preliminary data.</text>
</comment>
<sequence length="212" mass="23711">MNPGYLSLLLMVVSLILFASGWKDIIMRGITSKVILLFFISWLISMNFSLPIAGGRVCLCLGVLLICILCVLWRVHGNVYRVHLLSVGALLGSISFFMLETIHLVPRLVLGSTEISMALAIGVLLSLLTRHPAAQVASLSIGLILAEWYHGYLHRNYSGFQLGFQSFQDRWWLTLSITRTISLTLMAVALTCKKSFFWISDGIRRRYSGDSD</sequence>
<reference evidence="3" key="1">
    <citation type="journal article" date="2019" name="Int. J. Syst. Evol. Microbiol.">
        <title>The Global Catalogue of Microorganisms (GCM) 10K type strain sequencing project: providing services to taxonomists for standard genome sequencing and annotation.</title>
        <authorList>
            <consortium name="The Broad Institute Genomics Platform"/>
            <consortium name="The Broad Institute Genome Sequencing Center for Infectious Disease"/>
            <person name="Wu L."/>
            <person name="Ma J."/>
        </authorList>
    </citation>
    <scope>NUCLEOTIDE SEQUENCE [LARGE SCALE GENOMIC DNA]</scope>
    <source>
        <strain evidence="3">CCUG 53270</strain>
    </source>
</reference>
<evidence type="ECO:0008006" key="4">
    <source>
        <dbReference type="Google" id="ProtNLM"/>
    </source>
</evidence>
<dbReference type="RefSeq" id="WP_345587608.1">
    <property type="nucleotide sequence ID" value="NZ_BAABJG010000011.1"/>
</dbReference>
<dbReference type="EMBL" id="JBHTLU010000005">
    <property type="protein sequence ID" value="MFD1218762.1"/>
    <property type="molecule type" value="Genomic_DNA"/>
</dbReference>
<evidence type="ECO:0000256" key="1">
    <source>
        <dbReference type="SAM" id="Phobius"/>
    </source>
</evidence>
<protein>
    <recommendedName>
        <fullName evidence="4">DUF4203 domain-containing protein</fullName>
    </recommendedName>
</protein>
<feature type="transmembrane region" description="Helical" evidence="1">
    <location>
        <begin position="56"/>
        <end position="75"/>
    </location>
</feature>
<proteinExistence type="predicted"/>
<accession>A0ABW3UEY2</accession>